<dbReference type="InterPro" id="IPR006162">
    <property type="entry name" value="Ppantetheine_attach_site"/>
</dbReference>
<dbReference type="Gene3D" id="3.30.559.10">
    <property type="entry name" value="Chloramphenicol acetyltransferase-like domain"/>
    <property type="match status" value="1"/>
</dbReference>
<evidence type="ECO:0000313" key="6">
    <source>
        <dbReference type="EMBL" id="AGS49671.1"/>
    </source>
</evidence>
<dbReference type="InterPro" id="IPR001242">
    <property type="entry name" value="Condensation_dom"/>
</dbReference>
<sequence>MLGVRIEPGEIEALLCEHPAVAHAAVIGWQPDGADKAVGVAALIVARQGRTAPAPGELAPFCRERLPDYLVPMVFASAKTLPLTGNGKLDRRGVAAAIAAHAEVQTPFTAPRTETEEILAGAIGAVLGRERVGIDDNYFAIGGDSIRSVMVASRAQARGVALSVADLHQWPTVRRLAQAVSDHALAAAEPTTEPFSLISEQDRALMPPEVEDAFPLNLLQEGMIFHRDFAAKSAVYHAIASVRLRAPFDLDAMRHVIHELVRRHPMLRTSFDQTTFSRPLQLVHSTFKDPLGIEDLRGRGEAEQQERIEAFVQSEKARGFELDEYPLIRFRVHRLDDETFQFTYGFHHEIVDGWSEALMVTELFGHYLSMVFGEPVAPLPPRSTMRDAVALELEALQRKENYEFWSDYLADATLMRLPRMGAGPKADRGAREIVRIAVPVPPQLSDGLKRLALSRTVPLKSVLLAAHMAVMNRYHGQNDTLTYTVTNGRPETADGSTAIGLFVNSLALRVRMDGGTWDDLILQTLESERRSLPFRRLPMAELKRHQGNEPLAETLFFFTDYHVFRELDRWRERGVEHVASELYGESTFPFCAIFRLNRDTGHLEIRIEYDSLQFSADLMDRVGATYARVLEAIVTDPTQPYHPLELLSEPEEQEIARLGQGTPTRWDVATIHEAFARQAAATPDAVALTSDEGTLTYAALARWAGAIAAQLQAAGAGPDRTVGLLAERSAAAVAAILGILQSGAAYLPLDPGQPDERLGAIVADARPVVLLAQRAHAERVSSVPVQVLTGAPPPKVAKAKVVRMAPDNLAYVIYTSGSTGTPKGVAVTHRNVVNSTLARTVYYPGRPDRYLLLSPLVFDSSVAGLFWPLCTGAALHLPAEGAQLEPGELLDIAQRQQITHTLCVPSLLTALLERERPECLRSVSTLIVAGEASPTELLTTVRRDLPGCTLYNEYGPTENTVWSTVWTGDPPAQRAQLPIGRPIPGTRSYVLNPHLTRVPLGVAAELYLAGAGVARGYLGDPARTADRFLPDPFAPTPGERMYRSGDLAGHDSSGELEFLGRMDKQVKIRGFRVELGEIEGTLDAHPDVHRCVVVARDSGTGEKNLIAFVVARAGTTADGPALQQYLRDRVPKYMVPAAVSVLDELPLTRTGKVDHSALPEVQIGASAGSDMVPPSTETEQVVAAIWCQALERELIGVHDAFFDLGGESLRAMQVVTKANKVFGLDLSVRVLFDTPTVAAFAQLIDNARAASVVDTSG</sequence>
<evidence type="ECO:0000256" key="1">
    <source>
        <dbReference type="ARBA" id="ARBA00001957"/>
    </source>
</evidence>
<evidence type="ECO:0000256" key="4">
    <source>
        <dbReference type="ARBA" id="ARBA00022553"/>
    </source>
</evidence>
<comment type="similarity">
    <text evidence="2">Belongs to the ATP-dependent AMP-binding enzyme family.</text>
</comment>
<dbReference type="EMBL" id="KF264553">
    <property type="protein sequence ID" value="AGS49671.1"/>
    <property type="molecule type" value="Genomic_DNA"/>
</dbReference>
<dbReference type="GO" id="GO:0005737">
    <property type="term" value="C:cytoplasm"/>
    <property type="evidence" value="ECO:0007669"/>
    <property type="project" value="TreeGrafter"/>
</dbReference>
<keyword evidence="6" id="KW-0436">Ligase</keyword>
<dbReference type="Pfam" id="PF00501">
    <property type="entry name" value="AMP-binding"/>
    <property type="match status" value="1"/>
</dbReference>
<dbReference type="GO" id="GO:0004467">
    <property type="term" value="F:long-chain fatty acid-CoA ligase activity"/>
    <property type="evidence" value="ECO:0007669"/>
    <property type="project" value="UniProtKB-EC"/>
</dbReference>
<dbReference type="Pfam" id="PF13193">
    <property type="entry name" value="AMP-binding_C"/>
    <property type="match status" value="2"/>
</dbReference>
<dbReference type="InterPro" id="IPR025110">
    <property type="entry name" value="AMP-bd_C"/>
</dbReference>
<dbReference type="InterPro" id="IPR023213">
    <property type="entry name" value="CAT-like_dom_sf"/>
</dbReference>
<dbReference type="InterPro" id="IPR036736">
    <property type="entry name" value="ACP-like_sf"/>
</dbReference>
<keyword evidence="4" id="KW-0597">Phosphoprotein</keyword>
<dbReference type="Gene3D" id="2.30.38.10">
    <property type="entry name" value="Luciferase, Domain 3"/>
    <property type="match status" value="1"/>
</dbReference>
<evidence type="ECO:0000259" key="5">
    <source>
        <dbReference type="PROSITE" id="PS50075"/>
    </source>
</evidence>
<feature type="domain" description="Carrier" evidence="5">
    <location>
        <begin position="1173"/>
        <end position="1248"/>
    </location>
</feature>
<organism evidence="6">
    <name type="scientific">uncultured bacterium esnapd14</name>
    <dbReference type="NCBI Taxonomy" id="1366594"/>
    <lineage>
        <taxon>Bacteria</taxon>
        <taxon>environmental samples</taxon>
    </lineage>
</organism>
<dbReference type="EC" id="6.2.1.3" evidence="6"/>
<dbReference type="InterPro" id="IPR020845">
    <property type="entry name" value="AMP-binding_CS"/>
</dbReference>
<dbReference type="SUPFAM" id="SSF52777">
    <property type="entry name" value="CoA-dependent acyltransferases"/>
    <property type="match status" value="2"/>
</dbReference>
<dbReference type="Pfam" id="PF00668">
    <property type="entry name" value="Condensation"/>
    <property type="match status" value="1"/>
</dbReference>
<dbReference type="PANTHER" id="PTHR45527">
    <property type="entry name" value="NONRIBOSOMAL PEPTIDE SYNTHETASE"/>
    <property type="match status" value="1"/>
</dbReference>
<dbReference type="GO" id="GO:0044550">
    <property type="term" value="P:secondary metabolite biosynthetic process"/>
    <property type="evidence" value="ECO:0007669"/>
    <property type="project" value="UniProtKB-ARBA"/>
</dbReference>
<dbReference type="FunFam" id="3.40.50.12780:FF:000012">
    <property type="entry name" value="Non-ribosomal peptide synthetase"/>
    <property type="match status" value="1"/>
</dbReference>
<name>S5TUN1_9BACT</name>
<dbReference type="PANTHER" id="PTHR45527:SF1">
    <property type="entry name" value="FATTY ACID SYNTHASE"/>
    <property type="match status" value="1"/>
</dbReference>
<dbReference type="Gene3D" id="1.10.1200.10">
    <property type="entry name" value="ACP-like"/>
    <property type="match status" value="2"/>
</dbReference>
<reference evidence="6" key="1">
    <citation type="journal article" date="2013" name="Proc. Natl. Acad. Sci. U.S.A.">
        <title>Mapping gene clusters within arrayed metagenomic libraries to expand the structural diversity of biomedically relevant natural products.</title>
        <authorList>
            <person name="Owen J.G."/>
            <person name="Reddy B.V."/>
            <person name="Ternei M.A."/>
            <person name="Charlop-Powers Z."/>
            <person name="Calle P.Y."/>
            <person name="Kim J.H."/>
            <person name="Brady S.F."/>
        </authorList>
    </citation>
    <scope>NUCLEOTIDE SEQUENCE</scope>
</reference>
<comment type="cofactor">
    <cofactor evidence="1">
        <name>pantetheine 4'-phosphate</name>
        <dbReference type="ChEBI" id="CHEBI:47942"/>
    </cofactor>
</comment>
<dbReference type="CDD" id="cd05930">
    <property type="entry name" value="A_NRPS"/>
    <property type="match status" value="1"/>
</dbReference>
<dbReference type="FunFam" id="1.10.1200.10:FF:000005">
    <property type="entry name" value="Nonribosomal peptide synthetase 1"/>
    <property type="match status" value="1"/>
</dbReference>
<proteinExistence type="inferred from homology"/>
<feature type="domain" description="Carrier" evidence="5">
    <location>
        <begin position="110"/>
        <end position="184"/>
    </location>
</feature>
<dbReference type="SMART" id="SM00823">
    <property type="entry name" value="PKS_PP"/>
    <property type="match status" value="2"/>
</dbReference>
<dbReference type="PROSITE" id="PS50075">
    <property type="entry name" value="CARRIER"/>
    <property type="match status" value="2"/>
</dbReference>
<dbReference type="SUPFAM" id="SSF47336">
    <property type="entry name" value="ACP-like"/>
    <property type="match status" value="2"/>
</dbReference>
<dbReference type="PROSITE" id="PS00012">
    <property type="entry name" value="PHOSPHOPANTETHEINE"/>
    <property type="match status" value="2"/>
</dbReference>
<dbReference type="Gene3D" id="3.30.559.30">
    <property type="entry name" value="Nonribosomal peptide synthetase, condensation domain"/>
    <property type="match status" value="1"/>
</dbReference>
<dbReference type="FunFam" id="3.30.300.30:FF:000010">
    <property type="entry name" value="Enterobactin synthetase component F"/>
    <property type="match status" value="1"/>
</dbReference>
<dbReference type="Gene3D" id="3.30.300.30">
    <property type="match status" value="2"/>
</dbReference>
<dbReference type="Gene3D" id="3.40.50.980">
    <property type="match status" value="2"/>
</dbReference>
<dbReference type="InterPro" id="IPR009081">
    <property type="entry name" value="PP-bd_ACP"/>
</dbReference>
<evidence type="ECO:0000256" key="2">
    <source>
        <dbReference type="ARBA" id="ARBA00006432"/>
    </source>
</evidence>
<dbReference type="InterPro" id="IPR045851">
    <property type="entry name" value="AMP-bd_C_sf"/>
</dbReference>
<dbReference type="GO" id="GO:0031177">
    <property type="term" value="F:phosphopantetheine binding"/>
    <property type="evidence" value="ECO:0007669"/>
    <property type="project" value="InterPro"/>
</dbReference>
<protein>
    <submittedName>
        <fullName evidence="6">Long-chain-fatty-acid--CoA ligase</fullName>
        <ecNumber evidence="6">6.2.1.3</ecNumber>
    </submittedName>
</protein>
<evidence type="ECO:0000256" key="3">
    <source>
        <dbReference type="ARBA" id="ARBA00022450"/>
    </source>
</evidence>
<dbReference type="Pfam" id="PF00550">
    <property type="entry name" value="PP-binding"/>
    <property type="match status" value="2"/>
</dbReference>
<dbReference type="InterPro" id="IPR000873">
    <property type="entry name" value="AMP-dep_synth/lig_dom"/>
</dbReference>
<dbReference type="PROSITE" id="PS00455">
    <property type="entry name" value="AMP_BINDING"/>
    <property type="match status" value="1"/>
</dbReference>
<dbReference type="SUPFAM" id="SSF56801">
    <property type="entry name" value="Acetyl-CoA synthetase-like"/>
    <property type="match status" value="2"/>
</dbReference>
<dbReference type="AlphaFoldDB" id="S5TUN1"/>
<dbReference type="GO" id="GO:0043041">
    <property type="term" value="P:amino acid activation for nonribosomal peptide biosynthetic process"/>
    <property type="evidence" value="ECO:0007669"/>
    <property type="project" value="TreeGrafter"/>
</dbReference>
<dbReference type="InterPro" id="IPR020806">
    <property type="entry name" value="PKS_PP-bd"/>
</dbReference>
<dbReference type="FunFam" id="3.40.50.980:FF:000001">
    <property type="entry name" value="Non-ribosomal peptide synthetase"/>
    <property type="match status" value="1"/>
</dbReference>
<dbReference type="NCBIfam" id="TIGR01733">
    <property type="entry name" value="AA-adenyl-dom"/>
    <property type="match status" value="1"/>
</dbReference>
<keyword evidence="3" id="KW-0596">Phosphopantetheine</keyword>
<accession>S5TUN1</accession>
<dbReference type="InterPro" id="IPR010071">
    <property type="entry name" value="AA_adenyl_dom"/>
</dbReference>